<dbReference type="Pfam" id="PF03428">
    <property type="entry name" value="RP-C"/>
    <property type="match status" value="1"/>
</dbReference>
<keyword evidence="5" id="KW-1185">Reference proteome</keyword>
<feature type="domain" description="Plasmid replication protein C N-terminal" evidence="2">
    <location>
        <begin position="27"/>
        <end position="191"/>
    </location>
</feature>
<dbReference type="OrthoDB" id="7488837at2"/>
<dbReference type="InterPro" id="IPR005090">
    <property type="entry name" value="RepC_N"/>
</dbReference>
<feature type="region of interest" description="Disordered" evidence="1">
    <location>
        <begin position="303"/>
        <end position="322"/>
    </location>
</feature>
<feature type="region of interest" description="Disordered" evidence="1">
    <location>
        <begin position="250"/>
        <end position="279"/>
    </location>
</feature>
<accession>A0A5C6AN78</accession>
<dbReference type="AlphaFoldDB" id="A0A5C6AN78"/>
<name>A0A5C6AN78_9BACT</name>
<sequence length="433" mass="47845">MQTNYPTNENHLKNYGGGRVESDALRYSRSLADVFCGLEEGADRYGLLLLVKRAGKLAGFTPRMVALLDYYLAFTRDIDWEEGGRPVVYQSLARTALDLGVSERQVQKLEAALFAAGAIGWNDSGNHKRYGQRCSDTGRIVYAYGVDLTPLAYLRAELEKLVEAKRRHDDEWMGAKRSISALRRRVRGLLAEWSAREEAGSAELVHRFAARYEGIAVPIRTHLDLDRLHELLAEHETLCKDVLTAMGVGEAELPEAPGEASKAEETRKRSSKDEPPFAHYKYTTQSSIDSCSRGDAGFQESVVEPTQANRRPPGPGQDSSGIEHISLGMALGAASERLTAMLPPDPCWIDLIEATYRLRAELGISQSSWGEACGLLGRSGAALSVLVTDCAAQRERDPVRQPPAYFRELVRRAEQGGLHLHRTVFGLLKTDCS</sequence>
<dbReference type="Pfam" id="PF11800">
    <property type="entry name" value="RP-C_C"/>
    <property type="match status" value="1"/>
</dbReference>
<dbReference type="EMBL" id="SJPR01000001">
    <property type="protein sequence ID" value="TWU00462.1"/>
    <property type="molecule type" value="Genomic_DNA"/>
</dbReference>
<feature type="domain" description="Plasmid replication protein C C-terminal" evidence="3">
    <location>
        <begin position="346"/>
        <end position="429"/>
    </location>
</feature>
<evidence type="ECO:0000259" key="2">
    <source>
        <dbReference type="Pfam" id="PF03428"/>
    </source>
</evidence>
<dbReference type="InterPro" id="IPR021760">
    <property type="entry name" value="RepC_C"/>
</dbReference>
<evidence type="ECO:0000259" key="3">
    <source>
        <dbReference type="Pfam" id="PF11800"/>
    </source>
</evidence>
<comment type="caution">
    <text evidence="4">The sequence shown here is derived from an EMBL/GenBank/DDBJ whole genome shotgun (WGS) entry which is preliminary data.</text>
</comment>
<dbReference type="RefSeq" id="WP_146444131.1">
    <property type="nucleotide sequence ID" value="NZ_SJPR01000001.1"/>
</dbReference>
<gene>
    <name evidence="4" type="ORF">Pla108_14130</name>
</gene>
<protein>
    <submittedName>
        <fullName evidence="4">Uncharacterized protein</fullName>
    </submittedName>
</protein>
<dbReference type="Proteomes" id="UP000317421">
    <property type="component" value="Unassembled WGS sequence"/>
</dbReference>
<reference evidence="4 5" key="1">
    <citation type="submission" date="2019-02" db="EMBL/GenBank/DDBJ databases">
        <title>Deep-cultivation of Planctomycetes and their phenomic and genomic characterization uncovers novel biology.</title>
        <authorList>
            <person name="Wiegand S."/>
            <person name="Jogler M."/>
            <person name="Boedeker C."/>
            <person name="Pinto D."/>
            <person name="Vollmers J."/>
            <person name="Rivas-Marin E."/>
            <person name="Kohn T."/>
            <person name="Peeters S.H."/>
            <person name="Heuer A."/>
            <person name="Rast P."/>
            <person name="Oberbeckmann S."/>
            <person name="Bunk B."/>
            <person name="Jeske O."/>
            <person name="Meyerdierks A."/>
            <person name="Storesund J.E."/>
            <person name="Kallscheuer N."/>
            <person name="Luecker S."/>
            <person name="Lage O.M."/>
            <person name="Pohl T."/>
            <person name="Merkel B.J."/>
            <person name="Hornburger P."/>
            <person name="Mueller R.-W."/>
            <person name="Bruemmer F."/>
            <person name="Labrenz M."/>
            <person name="Spormann A.M."/>
            <person name="Op Den Camp H."/>
            <person name="Overmann J."/>
            <person name="Amann R."/>
            <person name="Jetten M.S.M."/>
            <person name="Mascher T."/>
            <person name="Medema M.H."/>
            <person name="Devos D.P."/>
            <person name="Kaster A.-K."/>
            <person name="Ovreas L."/>
            <person name="Rohde M."/>
            <person name="Galperin M.Y."/>
            <person name="Jogler C."/>
        </authorList>
    </citation>
    <scope>NUCLEOTIDE SEQUENCE [LARGE SCALE GENOMIC DNA]</scope>
    <source>
        <strain evidence="4 5">Pla108</strain>
    </source>
</reference>
<proteinExistence type="predicted"/>
<feature type="compositionally biased region" description="Low complexity" evidence="1">
    <location>
        <begin position="250"/>
        <end position="260"/>
    </location>
</feature>
<dbReference type="InterPro" id="IPR047611">
    <property type="entry name" value="RepABC_RepC"/>
</dbReference>
<dbReference type="NCBIfam" id="NF040974">
    <property type="entry name" value="RepABC_RepC"/>
    <property type="match status" value="1"/>
</dbReference>
<evidence type="ECO:0000256" key="1">
    <source>
        <dbReference type="SAM" id="MobiDB-lite"/>
    </source>
</evidence>
<feature type="compositionally biased region" description="Basic and acidic residues" evidence="1">
    <location>
        <begin position="261"/>
        <end position="276"/>
    </location>
</feature>
<evidence type="ECO:0000313" key="4">
    <source>
        <dbReference type="EMBL" id="TWU00462.1"/>
    </source>
</evidence>
<evidence type="ECO:0000313" key="5">
    <source>
        <dbReference type="Proteomes" id="UP000317421"/>
    </source>
</evidence>
<organism evidence="4 5">
    <name type="scientific">Botrimarina colliarenosi</name>
    <dbReference type="NCBI Taxonomy" id="2528001"/>
    <lineage>
        <taxon>Bacteria</taxon>
        <taxon>Pseudomonadati</taxon>
        <taxon>Planctomycetota</taxon>
        <taxon>Planctomycetia</taxon>
        <taxon>Pirellulales</taxon>
        <taxon>Lacipirellulaceae</taxon>
        <taxon>Botrimarina</taxon>
    </lineage>
</organism>